<evidence type="ECO:0000259" key="2">
    <source>
        <dbReference type="PROSITE" id="PS50093"/>
    </source>
</evidence>
<dbReference type="InterPro" id="IPR026341">
    <property type="entry name" value="T9SS_type_B"/>
</dbReference>
<dbReference type="Proteomes" id="UP000461730">
    <property type="component" value="Unassembled WGS sequence"/>
</dbReference>
<evidence type="ECO:0000313" key="3">
    <source>
        <dbReference type="EMBL" id="MVT09396.1"/>
    </source>
</evidence>
<dbReference type="PANTHER" id="PTHR36842">
    <property type="entry name" value="PROTEIN TOLB HOMOLOG"/>
    <property type="match status" value="1"/>
</dbReference>
<keyword evidence="1" id="KW-0732">Signal</keyword>
<keyword evidence="4" id="KW-1185">Reference proteome</keyword>
<dbReference type="NCBIfam" id="TIGR04131">
    <property type="entry name" value="Bac_Flav_CTERM"/>
    <property type="match status" value="1"/>
</dbReference>
<accession>A0A7K1U535</accession>
<dbReference type="AlphaFoldDB" id="A0A7K1U535"/>
<feature type="chain" id="PRO_5029464998" evidence="1">
    <location>
        <begin position="23"/>
        <end position="816"/>
    </location>
</feature>
<dbReference type="Pfam" id="PF13585">
    <property type="entry name" value="CHU_C"/>
    <property type="match status" value="1"/>
</dbReference>
<dbReference type="RefSeq" id="WP_157306843.1">
    <property type="nucleotide sequence ID" value="NZ_WRXN01000005.1"/>
</dbReference>
<dbReference type="SUPFAM" id="SSF49299">
    <property type="entry name" value="PKD domain"/>
    <property type="match status" value="4"/>
</dbReference>
<dbReference type="Gene3D" id="2.60.40.10">
    <property type="entry name" value="Immunoglobulins"/>
    <property type="match status" value="4"/>
</dbReference>
<dbReference type="SMART" id="SM00089">
    <property type="entry name" value="PKD"/>
    <property type="match status" value="2"/>
</dbReference>
<feature type="domain" description="PKD" evidence="2">
    <location>
        <begin position="591"/>
        <end position="624"/>
    </location>
</feature>
<dbReference type="PANTHER" id="PTHR36842:SF1">
    <property type="entry name" value="PROTEIN TOLB"/>
    <property type="match status" value="1"/>
</dbReference>
<dbReference type="Pfam" id="PF13573">
    <property type="entry name" value="SprB"/>
    <property type="match status" value="1"/>
</dbReference>
<dbReference type="InterPro" id="IPR025667">
    <property type="entry name" value="SprB_repeat"/>
</dbReference>
<dbReference type="InterPro" id="IPR000601">
    <property type="entry name" value="PKD_dom"/>
</dbReference>
<dbReference type="InterPro" id="IPR035986">
    <property type="entry name" value="PKD_dom_sf"/>
</dbReference>
<evidence type="ECO:0000256" key="1">
    <source>
        <dbReference type="SAM" id="SignalP"/>
    </source>
</evidence>
<evidence type="ECO:0000313" key="4">
    <source>
        <dbReference type="Proteomes" id="UP000461730"/>
    </source>
</evidence>
<comment type="caution">
    <text evidence="3">The sequence shown here is derived from an EMBL/GenBank/DDBJ whole genome shotgun (WGS) entry which is preliminary data.</text>
</comment>
<protein>
    <submittedName>
        <fullName evidence="3">PKD domain-containing protein</fullName>
    </submittedName>
</protein>
<dbReference type="PROSITE" id="PS50093">
    <property type="entry name" value="PKD"/>
    <property type="match status" value="2"/>
</dbReference>
<sequence>MKHIFTLTLLLVLHTGFSVLFAQTYSPVAITGYNNDIVAETGTNAVATTSTVIDGSNHVIYTQGFAAANGLTGGILNTGTYVSGTRTYQMAPYNTSNALYLSAAGNVANSQGVGTLTLNTPASYSRLSLLAFGTEGTSTVTVTFNFMDGTTSAGGNITIKDWFNGTPYIFNAFGRLTRLTAAPYTVDGLPGNPRMYSFDFAVPCADQSKLLKSVTFTYIPGANISSRAVILALSGVTFTPLAYTETITNAICGGANGSIALNVTGGTAPITYTWNTTPVQTTATASNLPAGNYICSIRDANSCITSYRGTITKSSPVTLTTTASPAEICSGESTTLTATPAGGTLSNYSWSPVAATTNTLSVSPADTTLYTVTGDDAFGCKVSSTVTVNVKATPAAAFTVSPGTVCLGTAQTLTFTATANPSSTYNWNNFAGATVQSGSGAGPYTILFSAAGTYDIRLQVTENGCASALSTQQLTVSQPPVVSMQVSKTPICSGEPVTVNFTGSASAAAVATWNWNGGVVQSGSGLGPYNVIFRQTGSIGLSVTDGACTVDATPVMVTAVPVPVADFTTDLLTGCAPAEIRFTNSSQNADTYQWQFGNGQQASAANPVYTYGTPGTYTVTLKATAQGLCSHTLTRTALINILPPPVAAFTAKPGENKEVEFKEATFLFTNSSQYAASYEWDFGDGVTSILTSPEHKYELPGAYRVVLYATNEIGCKDSISHSWYKVIPDLVLQIPNAFSPNGDGINDYWAIDGLKARPASTTEVFNRWGQLVFKSNGYSEWPGTHKGKPLPTGTYYYVIKTSATEKPYTGWVQLLR</sequence>
<dbReference type="EMBL" id="WRXN01000005">
    <property type="protein sequence ID" value="MVT09396.1"/>
    <property type="molecule type" value="Genomic_DNA"/>
</dbReference>
<dbReference type="InterPro" id="IPR013783">
    <property type="entry name" value="Ig-like_fold"/>
</dbReference>
<feature type="signal peptide" evidence="1">
    <location>
        <begin position="1"/>
        <end position="22"/>
    </location>
</feature>
<reference evidence="3 4" key="1">
    <citation type="submission" date="2019-12" db="EMBL/GenBank/DDBJ databases">
        <title>Chitinophaga sp. strain ysch24 (GDMCC 1.1355), whole genome shotgun sequence.</title>
        <authorList>
            <person name="Zhang X."/>
        </authorList>
    </citation>
    <scope>NUCLEOTIDE SEQUENCE [LARGE SCALE GENOMIC DNA]</scope>
    <source>
        <strain evidence="4">ysch24</strain>
    </source>
</reference>
<organism evidence="3 4">
    <name type="scientific">Chitinophaga tropicalis</name>
    <dbReference type="NCBI Taxonomy" id="2683588"/>
    <lineage>
        <taxon>Bacteria</taxon>
        <taxon>Pseudomonadati</taxon>
        <taxon>Bacteroidota</taxon>
        <taxon>Chitinophagia</taxon>
        <taxon>Chitinophagales</taxon>
        <taxon>Chitinophagaceae</taxon>
        <taxon>Chitinophaga</taxon>
    </lineage>
</organism>
<name>A0A7K1U535_9BACT</name>
<dbReference type="CDD" id="cd00146">
    <property type="entry name" value="PKD"/>
    <property type="match status" value="2"/>
</dbReference>
<proteinExistence type="predicted"/>
<dbReference type="Pfam" id="PF18911">
    <property type="entry name" value="PKD_4"/>
    <property type="match status" value="2"/>
</dbReference>
<feature type="domain" description="PKD" evidence="2">
    <location>
        <begin position="663"/>
        <end position="714"/>
    </location>
</feature>
<gene>
    <name evidence="3" type="ORF">GO493_14085</name>
</gene>
<dbReference type="InterPro" id="IPR022409">
    <property type="entry name" value="PKD/Chitinase_dom"/>
</dbReference>